<protein>
    <submittedName>
        <fullName evidence="2">Jg13327 protein</fullName>
    </submittedName>
</protein>
<evidence type="ECO:0000256" key="1">
    <source>
        <dbReference type="SAM" id="SignalP"/>
    </source>
</evidence>
<proteinExistence type="predicted"/>
<reference evidence="2" key="1">
    <citation type="submission" date="2022-03" db="EMBL/GenBank/DDBJ databases">
        <authorList>
            <person name="Lindestad O."/>
        </authorList>
    </citation>
    <scope>NUCLEOTIDE SEQUENCE</scope>
</reference>
<name>A0A8S4QMX3_9NEOP</name>
<sequence length="148" mass="16330">MVFCVLAVTLVFPAQAPRRATWARSWARCRSCTTACAGACSLWTRARCSCTTSTTTARGPVSTCDTLCTLMLSYHSIETVHSGTNMRCCCTKNWLPTVELLNGSQQQAADMKFSTRVHLGWGISVATKKWWLHSRLPPNGGISQRLRS</sequence>
<keyword evidence="1" id="KW-0732">Signal</keyword>
<dbReference type="AlphaFoldDB" id="A0A8S4QMX3"/>
<organism evidence="2 3">
    <name type="scientific">Pararge aegeria aegeria</name>
    <dbReference type="NCBI Taxonomy" id="348720"/>
    <lineage>
        <taxon>Eukaryota</taxon>
        <taxon>Metazoa</taxon>
        <taxon>Ecdysozoa</taxon>
        <taxon>Arthropoda</taxon>
        <taxon>Hexapoda</taxon>
        <taxon>Insecta</taxon>
        <taxon>Pterygota</taxon>
        <taxon>Neoptera</taxon>
        <taxon>Endopterygota</taxon>
        <taxon>Lepidoptera</taxon>
        <taxon>Glossata</taxon>
        <taxon>Ditrysia</taxon>
        <taxon>Papilionoidea</taxon>
        <taxon>Nymphalidae</taxon>
        <taxon>Satyrinae</taxon>
        <taxon>Satyrini</taxon>
        <taxon>Parargina</taxon>
        <taxon>Pararge</taxon>
    </lineage>
</organism>
<evidence type="ECO:0000313" key="2">
    <source>
        <dbReference type="EMBL" id="CAH2216024.1"/>
    </source>
</evidence>
<gene>
    <name evidence="2" type="primary">jg13327</name>
    <name evidence="2" type="ORF">PAEG_LOCUS4102</name>
</gene>
<dbReference type="EMBL" id="CAKXAJ010013729">
    <property type="protein sequence ID" value="CAH2216024.1"/>
    <property type="molecule type" value="Genomic_DNA"/>
</dbReference>
<accession>A0A8S4QMX3</accession>
<feature type="chain" id="PRO_5035925635" evidence="1">
    <location>
        <begin position="17"/>
        <end position="148"/>
    </location>
</feature>
<evidence type="ECO:0000313" key="3">
    <source>
        <dbReference type="Proteomes" id="UP000838756"/>
    </source>
</evidence>
<feature type="signal peptide" evidence="1">
    <location>
        <begin position="1"/>
        <end position="16"/>
    </location>
</feature>
<dbReference type="Proteomes" id="UP000838756">
    <property type="component" value="Unassembled WGS sequence"/>
</dbReference>
<comment type="caution">
    <text evidence="2">The sequence shown here is derived from an EMBL/GenBank/DDBJ whole genome shotgun (WGS) entry which is preliminary data.</text>
</comment>
<keyword evidence="3" id="KW-1185">Reference proteome</keyword>